<dbReference type="GO" id="GO:0004559">
    <property type="term" value="F:alpha-mannosidase activity"/>
    <property type="evidence" value="ECO:0007669"/>
    <property type="project" value="InterPro"/>
</dbReference>
<dbReference type="Gene3D" id="2.70.98.30">
    <property type="entry name" value="Golgi alpha-mannosidase II, domain 4"/>
    <property type="match status" value="1"/>
</dbReference>
<dbReference type="SUPFAM" id="SSF74650">
    <property type="entry name" value="Galactose mutarotase-like"/>
    <property type="match status" value="1"/>
</dbReference>
<protein>
    <recommendedName>
        <fullName evidence="6">Glycosyl hydrolase</fullName>
    </recommendedName>
</protein>
<evidence type="ECO:0000256" key="1">
    <source>
        <dbReference type="SAM" id="SignalP"/>
    </source>
</evidence>
<dbReference type="PANTHER" id="PTHR46017:SF1">
    <property type="entry name" value="ALPHA-MANNOSIDASE 2C1"/>
    <property type="match status" value="1"/>
</dbReference>
<evidence type="ECO:0000259" key="2">
    <source>
        <dbReference type="Pfam" id="PF01074"/>
    </source>
</evidence>
<sequence>MICHNSRRLSCPTKFLSALSAVILISVTTFAQQKKAWFVDGYHGGIWGHYPVWNTRFMADMVKNNPQWKINIEIEPETWDDARVKDPEAYKDFQALMADQSASGMRIEYVNPGYAQSYTYNISGESIIRQFKYGIEKVMAHFPTAQFTTYSSEEPCFTSALPQILTSFGYKYASLKNPNTCWGGYVREFGGELVNWVGPDGTKLITVPRYATEKLLPGSTWQTNAFYNSAQYVNDAFAYGIEHPVGMTLQDAGWRNGLYLGNGSKSYQPTEYTTWRNYFENVAIKSPKQDWKLSQEDVLVSLVWGSQVLQKLAQNVRHAENNIVMAEKIAAINKVYHNAAWPKANIDEAWRNLMLSQHHDCWIVPYNGRPGNTWADKVVKWTAVTNHVADSVKYGVAEVGNVKYIRVYNTLGIARSEWVSVDIPASLAGKHIMVTDRANNPTPSQIVKDTTSAVGKLIFKAAVPSLGYTTYTLAEGGSPVKGNIVSKLSDGRYKLQTDLYTIIINPAKGGIIESLIAKRILNREFVDKASERGFNELRGYFGKEKAYLSSKDKPAEVTVLDDGVALAKIQIKGSLGEHKFTQVLTLAQGQKRIDMQVAIDYTGNPEIGEPTAPNTYKATDNHKGFYNDREKLMVLFPAALKDQKIYKNAPYDVTESKLENTFFTRWDSIKNNVLLNWVDVTDGKGATGIAVFTDHTTNYAHSKDHTLGLTLQYAGVGLWGRNYKAEGRTLVNYSLLPHAGKWDNASVWTESDKWNEPLSVKLLDKQPEVDDIVRSLINVQGTGYEVSSVIFEGNDMLVRLFNAESDDKEKKIAFDFSANRAQLVELNGNTKQDLVITQNAKGEPSVLVSMPRFGFRTIKFINPAKTN</sequence>
<dbReference type="GO" id="GO:0009313">
    <property type="term" value="P:oligosaccharide catabolic process"/>
    <property type="evidence" value="ECO:0007669"/>
    <property type="project" value="TreeGrafter"/>
</dbReference>
<keyword evidence="5" id="KW-1185">Reference proteome</keyword>
<dbReference type="InterPro" id="IPR011013">
    <property type="entry name" value="Gal_mutarotase_sf_dom"/>
</dbReference>
<feature type="signal peptide" evidence="1">
    <location>
        <begin position="1"/>
        <end position="31"/>
    </location>
</feature>
<dbReference type="GO" id="GO:0006013">
    <property type="term" value="P:mannose metabolic process"/>
    <property type="evidence" value="ECO:0007669"/>
    <property type="project" value="InterPro"/>
</dbReference>
<dbReference type="InterPro" id="IPR011682">
    <property type="entry name" value="Glyco_hydro_38_C"/>
</dbReference>
<dbReference type="AlphaFoldDB" id="A0A3S2UP73"/>
<dbReference type="InterPro" id="IPR011330">
    <property type="entry name" value="Glyco_hydro/deAcase_b/a-brl"/>
</dbReference>
<dbReference type="InterPro" id="IPR000602">
    <property type="entry name" value="Glyco_hydro_38_N"/>
</dbReference>
<dbReference type="PANTHER" id="PTHR46017">
    <property type="entry name" value="ALPHA-MANNOSIDASE 2C1"/>
    <property type="match status" value="1"/>
</dbReference>
<dbReference type="InterPro" id="IPR027291">
    <property type="entry name" value="Glyco_hydro_38_N_sf"/>
</dbReference>
<reference evidence="4 5" key="1">
    <citation type="submission" date="2019-01" db="EMBL/GenBank/DDBJ databases">
        <authorList>
            <person name="Chen W.-M."/>
        </authorList>
    </citation>
    <scope>NUCLEOTIDE SEQUENCE [LARGE SCALE GENOMIC DNA]</scope>
    <source>
        <strain evidence="4 5">YBJ-36</strain>
    </source>
</reference>
<dbReference type="Proteomes" id="UP000282759">
    <property type="component" value="Unassembled WGS sequence"/>
</dbReference>
<dbReference type="SUPFAM" id="SSF88688">
    <property type="entry name" value="Families 57/38 glycoside transferase middle domain"/>
    <property type="match status" value="1"/>
</dbReference>
<proteinExistence type="predicted"/>
<dbReference type="SUPFAM" id="SSF88713">
    <property type="entry name" value="Glycoside hydrolase/deacetylase"/>
    <property type="match status" value="1"/>
</dbReference>
<feature type="domain" description="Glycosyl hydrolase family 38 C-terminal" evidence="3">
    <location>
        <begin position="546"/>
        <end position="711"/>
    </location>
</feature>
<evidence type="ECO:0000259" key="3">
    <source>
        <dbReference type="Pfam" id="PF07748"/>
    </source>
</evidence>
<feature type="chain" id="PRO_5018664459" description="Glycosyl hydrolase" evidence="1">
    <location>
        <begin position="32"/>
        <end position="867"/>
    </location>
</feature>
<evidence type="ECO:0000313" key="5">
    <source>
        <dbReference type="Proteomes" id="UP000282759"/>
    </source>
</evidence>
<dbReference type="InterPro" id="IPR028995">
    <property type="entry name" value="Glyco_hydro_57/38_cen_sf"/>
</dbReference>
<dbReference type="OrthoDB" id="9772207at2"/>
<organism evidence="4 5">
    <name type="scientific">Mucilaginibacter limnophilus</name>
    <dbReference type="NCBI Taxonomy" id="1932778"/>
    <lineage>
        <taxon>Bacteria</taxon>
        <taxon>Pseudomonadati</taxon>
        <taxon>Bacteroidota</taxon>
        <taxon>Sphingobacteriia</taxon>
        <taxon>Sphingobacteriales</taxon>
        <taxon>Sphingobacteriaceae</taxon>
        <taxon>Mucilaginibacter</taxon>
    </lineage>
</organism>
<name>A0A3S2UP73_9SPHI</name>
<dbReference type="GO" id="GO:0030246">
    <property type="term" value="F:carbohydrate binding"/>
    <property type="evidence" value="ECO:0007669"/>
    <property type="project" value="InterPro"/>
</dbReference>
<comment type="caution">
    <text evidence="4">The sequence shown here is derived from an EMBL/GenBank/DDBJ whole genome shotgun (WGS) entry which is preliminary data.</text>
</comment>
<dbReference type="Pfam" id="PF07748">
    <property type="entry name" value="Glyco_hydro_38C"/>
    <property type="match status" value="1"/>
</dbReference>
<dbReference type="Gene3D" id="2.60.40.1180">
    <property type="entry name" value="Golgi alpha-mannosidase II"/>
    <property type="match status" value="1"/>
</dbReference>
<dbReference type="Pfam" id="PF01074">
    <property type="entry name" value="Glyco_hydro_38N"/>
    <property type="match status" value="1"/>
</dbReference>
<keyword evidence="1" id="KW-0732">Signal</keyword>
<dbReference type="InterPro" id="IPR013780">
    <property type="entry name" value="Glyco_hydro_b"/>
</dbReference>
<dbReference type="RefSeq" id="WP_127702969.1">
    <property type="nucleotide sequence ID" value="NZ_SACK01000001.1"/>
</dbReference>
<accession>A0A3S2UP73</accession>
<evidence type="ECO:0000313" key="4">
    <source>
        <dbReference type="EMBL" id="RVU02602.1"/>
    </source>
</evidence>
<gene>
    <name evidence="4" type="ORF">EOD41_01280</name>
</gene>
<dbReference type="Gene3D" id="3.20.110.10">
    <property type="entry name" value="Glycoside hydrolase 38, N terminal domain"/>
    <property type="match status" value="1"/>
</dbReference>
<evidence type="ECO:0008006" key="6">
    <source>
        <dbReference type="Google" id="ProtNLM"/>
    </source>
</evidence>
<feature type="domain" description="Glycoside hydrolase family 38 N-terminal" evidence="2">
    <location>
        <begin position="85"/>
        <end position="236"/>
    </location>
</feature>
<dbReference type="EMBL" id="SACK01000001">
    <property type="protein sequence ID" value="RVU02602.1"/>
    <property type="molecule type" value="Genomic_DNA"/>
</dbReference>